<evidence type="ECO:0000313" key="6">
    <source>
        <dbReference type="Proteomes" id="UP001143548"/>
    </source>
</evidence>
<comment type="subcellular location">
    <subcellularLocation>
        <location evidence="1">Cell inner membrane</location>
        <topology evidence="1">Multi-pass membrane protein</topology>
    </subcellularLocation>
</comment>
<dbReference type="EMBL" id="BROQ01000085">
    <property type="protein sequence ID" value="GKZ24363.1"/>
    <property type="molecule type" value="Genomic_DNA"/>
</dbReference>
<dbReference type="Gene3D" id="1.20.1250.20">
    <property type="entry name" value="MFS general substrate transporter like domains"/>
    <property type="match status" value="2"/>
</dbReference>
<feature type="transmembrane region" description="Helical" evidence="4">
    <location>
        <begin position="65"/>
        <end position="86"/>
    </location>
</feature>
<gene>
    <name evidence="5" type="ORF">AbraCBS73388_011173</name>
</gene>
<feature type="transmembrane region" description="Helical" evidence="4">
    <location>
        <begin position="156"/>
        <end position="174"/>
    </location>
</feature>
<dbReference type="Pfam" id="PF07690">
    <property type="entry name" value="MFS_1"/>
    <property type="match status" value="1"/>
</dbReference>
<evidence type="ECO:0000256" key="1">
    <source>
        <dbReference type="ARBA" id="ARBA00004429"/>
    </source>
</evidence>
<dbReference type="Proteomes" id="UP001143548">
    <property type="component" value="Unassembled WGS sequence"/>
</dbReference>
<keyword evidence="4" id="KW-0812">Transmembrane</keyword>
<keyword evidence="4" id="KW-1133">Transmembrane helix</keyword>
<dbReference type="InterPro" id="IPR011701">
    <property type="entry name" value="MFS"/>
</dbReference>
<dbReference type="GO" id="GO:0005886">
    <property type="term" value="C:plasma membrane"/>
    <property type="evidence" value="ECO:0007669"/>
    <property type="project" value="UniProtKB-SubCell"/>
</dbReference>
<comment type="caution">
    <text evidence="5">The sequence shown here is derived from an EMBL/GenBank/DDBJ whole genome shotgun (WGS) entry which is preliminary data.</text>
</comment>
<keyword evidence="4" id="KW-0472">Membrane</keyword>
<reference evidence="5" key="1">
    <citation type="submission" date="2022-07" db="EMBL/GenBank/DDBJ databases">
        <title>Taxonomy of Aspergillus series Nigri: significant species reduction supported by multi-species coalescent approaches.</title>
        <authorList>
            <person name="Bian C."/>
            <person name="Kusuya Y."/>
            <person name="Sklenar F."/>
            <person name="D'hooge E."/>
            <person name="Yaguchi T."/>
            <person name="Takahashi H."/>
            <person name="Hubka V."/>
        </authorList>
    </citation>
    <scope>NUCLEOTIDE SEQUENCE</scope>
    <source>
        <strain evidence="5">CBS 733.88</strain>
    </source>
</reference>
<evidence type="ECO:0000256" key="3">
    <source>
        <dbReference type="SAM" id="MobiDB-lite"/>
    </source>
</evidence>
<dbReference type="SUPFAM" id="SSF103473">
    <property type="entry name" value="MFS general substrate transporter"/>
    <property type="match status" value="1"/>
</dbReference>
<name>A0A9W6DPQ1_9EURO</name>
<accession>A0A9W6DPQ1</accession>
<evidence type="ECO:0000256" key="4">
    <source>
        <dbReference type="SAM" id="Phobius"/>
    </source>
</evidence>
<feature type="transmembrane region" description="Helical" evidence="4">
    <location>
        <begin position="25"/>
        <end position="45"/>
    </location>
</feature>
<feature type="compositionally biased region" description="Basic and acidic residues" evidence="3">
    <location>
        <begin position="434"/>
        <end position="446"/>
    </location>
</feature>
<feature type="transmembrane region" description="Helical" evidence="4">
    <location>
        <begin position="394"/>
        <end position="415"/>
    </location>
</feature>
<protein>
    <recommendedName>
        <fullName evidence="7">Major facilitator superfamily (MFS) profile domain-containing protein</fullName>
    </recommendedName>
</protein>
<dbReference type="PANTHER" id="PTHR43702">
    <property type="entry name" value="L-FUCOSE-PROTON SYMPORTER"/>
    <property type="match status" value="1"/>
</dbReference>
<dbReference type="InterPro" id="IPR036259">
    <property type="entry name" value="MFS_trans_sf"/>
</dbReference>
<feature type="region of interest" description="Disordered" evidence="3">
    <location>
        <begin position="434"/>
        <end position="469"/>
    </location>
</feature>
<feature type="transmembrane region" description="Helical" evidence="4">
    <location>
        <begin position="93"/>
        <end position="110"/>
    </location>
</feature>
<evidence type="ECO:0000313" key="5">
    <source>
        <dbReference type="EMBL" id="GKZ24363.1"/>
    </source>
</evidence>
<dbReference type="InterPro" id="IPR050375">
    <property type="entry name" value="MFS_TsgA-like"/>
</dbReference>
<feature type="transmembrane region" description="Helical" evidence="4">
    <location>
        <begin position="368"/>
        <end position="388"/>
    </location>
</feature>
<keyword evidence="2" id="KW-1003">Cell membrane</keyword>
<evidence type="ECO:0008006" key="7">
    <source>
        <dbReference type="Google" id="ProtNLM"/>
    </source>
</evidence>
<dbReference type="GO" id="GO:0022857">
    <property type="term" value="F:transmembrane transporter activity"/>
    <property type="evidence" value="ECO:0007669"/>
    <property type="project" value="InterPro"/>
</dbReference>
<feature type="transmembrane region" description="Helical" evidence="4">
    <location>
        <begin position="194"/>
        <end position="213"/>
    </location>
</feature>
<feature type="compositionally biased region" description="Basic and acidic residues" evidence="3">
    <location>
        <begin position="454"/>
        <end position="469"/>
    </location>
</feature>
<organism evidence="5 6">
    <name type="scientific">Aspergillus brasiliensis</name>
    <dbReference type="NCBI Taxonomy" id="319629"/>
    <lineage>
        <taxon>Eukaryota</taxon>
        <taxon>Fungi</taxon>
        <taxon>Dikarya</taxon>
        <taxon>Ascomycota</taxon>
        <taxon>Pezizomycotina</taxon>
        <taxon>Eurotiomycetes</taxon>
        <taxon>Eurotiomycetidae</taxon>
        <taxon>Eurotiales</taxon>
        <taxon>Aspergillaceae</taxon>
        <taxon>Aspergillus</taxon>
        <taxon>Aspergillus subgen. Circumdati</taxon>
    </lineage>
</organism>
<sequence length="469" mass="50642">MWRRRITIDDRAITDGSGITLKQSLFPNFLVTILFFLWGFAYGLLDTLNSHFQDELNITASMSSGLSAAYFGAYFLCPLTVSGWILRRFGFRVTFMTGLCVMTIGCLLFWPSGVKASFGGFCGSMFVVGAGLSTLETGADNFLAICGPPRYSEIRLNLAQGIQGVGTFVAPLLASRVFFANTVDTQQGLKNVQWVYLGVACFVALLVPLFYIAPMPEVTDADMGLQERGISEKDVGPFKKQYNLFLGVWSEFCYTGAQVAVANYFINFAEEAGYSAAKSSDLLAVGQGLYTFMRFVSSGLITIGIKPRYILATYLGLCFIFGVAATTTSGPTSVAMLILVLCFESACFATIFTLALRGLGQHTKRGGSMLVAAISGGAAIPPMTGAVATHTGNFHKAMAIPTAFYVLAWIFPIYANTVSRKWLDGHRTTDVNVSGEKKVLDGPRDGDEVELQVEDGKGGTERVENVSAA</sequence>
<dbReference type="PANTHER" id="PTHR43702:SF5">
    <property type="entry name" value="MAJOR FACILITATOR SUPERFAMILY (MFS) PROFILE DOMAIN-CONTAINING PROTEIN"/>
    <property type="match status" value="1"/>
</dbReference>
<evidence type="ECO:0000256" key="2">
    <source>
        <dbReference type="ARBA" id="ARBA00022475"/>
    </source>
</evidence>
<feature type="transmembrane region" description="Helical" evidence="4">
    <location>
        <begin position="334"/>
        <end position="356"/>
    </location>
</feature>
<feature type="transmembrane region" description="Helical" evidence="4">
    <location>
        <begin position="309"/>
        <end position="328"/>
    </location>
</feature>
<proteinExistence type="predicted"/>
<dbReference type="AlphaFoldDB" id="A0A9W6DPQ1"/>